<reference evidence="2" key="1">
    <citation type="submission" date="2023-06" db="EMBL/GenBank/DDBJ databases">
        <title>Genome-scale phylogeny and comparative genomics of the fungal order Sordariales.</title>
        <authorList>
            <consortium name="Lawrence Berkeley National Laboratory"/>
            <person name="Hensen N."/>
            <person name="Bonometti L."/>
            <person name="Westerberg I."/>
            <person name="Brannstrom I.O."/>
            <person name="Guillou S."/>
            <person name="Cros-Aarteil S."/>
            <person name="Calhoun S."/>
            <person name="Haridas S."/>
            <person name="Kuo A."/>
            <person name="Mondo S."/>
            <person name="Pangilinan J."/>
            <person name="Riley R."/>
            <person name="Labutti K."/>
            <person name="Andreopoulos B."/>
            <person name="Lipzen A."/>
            <person name="Chen C."/>
            <person name="Yanf M."/>
            <person name="Daum C."/>
            <person name="Ng V."/>
            <person name="Clum A."/>
            <person name="Steindorff A."/>
            <person name="Ohm R."/>
            <person name="Martin F."/>
            <person name="Silar P."/>
            <person name="Natvig D."/>
            <person name="Lalanne C."/>
            <person name="Gautier V."/>
            <person name="Ament-Velasquez S.L."/>
            <person name="Kruys A."/>
            <person name="Hutchinson M.I."/>
            <person name="Powell A.J."/>
            <person name="Barry K."/>
            <person name="Miller A.N."/>
            <person name="Grigoriev I.V."/>
            <person name="Debuchy R."/>
            <person name="Gladieux P."/>
            <person name="Thoren M.H."/>
            <person name="Johannesson H."/>
        </authorList>
    </citation>
    <scope>NUCLEOTIDE SEQUENCE</scope>
    <source>
        <strain evidence="2">PSN4</strain>
    </source>
</reference>
<dbReference type="InterPro" id="IPR023213">
    <property type="entry name" value="CAT-like_dom_sf"/>
</dbReference>
<evidence type="ECO:0000256" key="1">
    <source>
        <dbReference type="ARBA" id="ARBA00022679"/>
    </source>
</evidence>
<dbReference type="InterPro" id="IPR050317">
    <property type="entry name" value="Plant_Fungal_Acyltransferase"/>
</dbReference>
<gene>
    <name evidence="2" type="ORF">QBC47DRAFT_367062</name>
</gene>
<dbReference type="PANTHER" id="PTHR31642">
    <property type="entry name" value="TRICHOTHECENE 3-O-ACETYLTRANSFERASE"/>
    <property type="match status" value="1"/>
</dbReference>
<sequence length="502" mass="54821">MTSQPEPVYLSPLDQFMPRSHVPTYLVFPTSDPSAALETFQSGIDRLTTHLPFLRGRIIIPSDKDSRNRLALVSSPSEDTPVTLTPLINHIGVAAPSSSPDDQFTTIPTYTQLAAQNAPVEYFANPLPTLTAARQEANPGDGDGGEPVFFAGYALIEGAVIIAFAAHHGIVDGTGMTNLIRFWAECTSSRENPATAPRSDEISLRTKLLWSAIEEQQGGRRPRTTTQRESFEEILGRLSEFQYLSEGGGGSAPTQKKPKGGTRLFVFDVAKLEAARERLRTTGAGRELDKRALSTNNILMAVAWGCVTQARMVRLGGDVGRETSKLGFAINGRRFLGPTFAETERMYLGNINVFGLPEVDVSTLAKIGTTCDDEALVRVIEAVWDAIRRVTAPDHIGEVMTLMETAPDLLKVQSNSVRSHGPDLTATSWANMDIYGCDFGAGIGKPAFVRFPWFDSDGLIIMLPRRRGVGIKQTIEVVMAMNLEDMAFLDGSDVWKSWLVSE</sequence>
<dbReference type="Pfam" id="PF02458">
    <property type="entry name" value="Transferase"/>
    <property type="match status" value="1"/>
</dbReference>
<organism evidence="2 3">
    <name type="scientific">Echria macrotheca</name>
    <dbReference type="NCBI Taxonomy" id="438768"/>
    <lineage>
        <taxon>Eukaryota</taxon>
        <taxon>Fungi</taxon>
        <taxon>Dikarya</taxon>
        <taxon>Ascomycota</taxon>
        <taxon>Pezizomycotina</taxon>
        <taxon>Sordariomycetes</taxon>
        <taxon>Sordariomycetidae</taxon>
        <taxon>Sordariales</taxon>
        <taxon>Schizotheciaceae</taxon>
        <taxon>Echria</taxon>
    </lineage>
</organism>
<comment type="caution">
    <text evidence="2">The sequence shown here is derived from an EMBL/GenBank/DDBJ whole genome shotgun (WGS) entry which is preliminary data.</text>
</comment>
<name>A0AAJ0FEJ2_9PEZI</name>
<dbReference type="PANTHER" id="PTHR31642:SF310">
    <property type="entry name" value="FATTY ALCOHOL:CAFFEOYL-COA ACYLTRANSFERASE"/>
    <property type="match status" value="1"/>
</dbReference>
<keyword evidence="3" id="KW-1185">Reference proteome</keyword>
<dbReference type="EMBL" id="MU839827">
    <property type="protein sequence ID" value="KAK1760423.1"/>
    <property type="molecule type" value="Genomic_DNA"/>
</dbReference>
<accession>A0AAJ0FEJ2</accession>
<dbReference type="Gene3D" id="3.30.559.10">
    <property type="entry name" value="Chloramphenicol acetyltransferase-like domain"/>
    <property type="match status" value="2"/>
</dbReference>
<evidence type="ECO:0000313" key="2">
    <source>
        <dbReference type="EMBL" id="KAK1760423.1"/>
    </source>
</evidence>
<dbReference type="GO" id="GO:0016747">
    <property type="term" value="F:acyltransferase activity, transferring groups other than amino-acyl groups"/>
    <property type="evidence" value="ECO:0007669"/>
    <property type="project" value="TreeGrafter"/>
</dbReference>
<dbReference type="Proteomes" id="UP001239445">
    <property type="component" value="Unassembled WGS sequence"/>
</dbReference>
<evidence type="ECO:0000313" key="3">
    <source>
        <dbReference type="Proteomes" id="UP001239445"/>
    </source>
</evidence>
<keyword evidence="1 2" id="KW-0808">Transferase</keyword>
<dbReference type="AlphaFoldDB" id="A0AAJ0FEJ2"/>
<proteinExistence type="predicted"/>
<protein>
    <submittedName>
        <fullName evidence="2">Transferase family-domain-containing protein</fullName>
    </submittedName>
</protein>